<dbReference type="PANTHER" id="PTHR30055:SF146">
    <property type="entry name" value="HTH-TYPE TRANSCRIPTIONAL DUAL REGULATOR CECR"/>
    <property type="match status" value="1"/>
</dbReference>
<feature type="domain" description="HTH tetR-type" evidence="5">
    <location>
        <begin position="6"/>
        <end position="66"/>
    </location>
</feature>
<dbReference type="Gene3D" id="1.10.357.10">
    <property type="entry name" value="Tetracycline Repressor, domain 2"/>
    <property type="match status" value="1"/>
</dbReference>
<dbReference type="InterPro" id="IPR023772">
    <property type="entry name" value="DNA-bd_HTH_TetR-type_CS"/>
</dbReference>
<evidence type="ECO:0000256" key="3">
    <source>
        <dbReference type="ARBA" id="ARBA00023163"/>
    </source>
</evidence>
<dbReference type="InterPro" id="IPR001647">
    <property type="entry name" value="HTH_TetR"/>
</dbReference>
<organism evidence="6 7">
    <name type="scientific">Haloferula luteola</name>
    <dbReference type="NCBI Taxonomy" id="595692"/>
    <lineage>
        <taxon>Bacteria</taxon>
        <taxon>Pseudomonadati</taxon>
        <taxon>Verrucomicrobiota</taxon>
        <taxon>Verrucomicrobiia</taxon>
        <taxon>Verrucomicrobiales</taxon>
        <taxon>Verrucomicrobiaceae</taxon>
        <taxon>Haloferula</taxon>
    </lineage>
</organism>
<dbReference type="Pfam" id="PF14246">
    <property type="entry name" value="TetR_C_7"/>
    <property type="match status" value="1"/>
</dbReference>
<keyword evidence="3" id="KW-0804">Transcription</keyword>
<gene>
    <name evidence="6" type="ORF">HNR46_000513</name>
</gene>
<dbReference type="GO" id="GO:0000976">
    <property type="term" value="F:transcription cis-regulatory region binding"/>
    <property type="evidence" value="ECO:0007669"/>
    <property type="project" value="TreeGrafter"/>
</dbReference>
<evidence type="ECO:0000259" key="5">
    <source>
        <dbReference type="PROSITE" id="PS50977"/>
    </source>
</evidence>
<evidence type="ECO:0000256" key="1">
    <source>
        <dbReference type="ARBA" id="ARBA00023015"/>
    </source>
</evidence>
<keyword evidence="7" id="KW-1185">Reference proteome</keyword>
<dbReference type="PANTHER" id="PTHR30055">
    <property type="entry name" value="HTH-TYPE TRANSCRIPTIONAL REGULATOR RUTR"/>
    <property type="match status" value="1"/>
</dbReference>
<dbReference type="EMBL" id="JACHFD010000002">
    <property type="protein sequence ID" value="MBB5350289.1"/>
    <property type="molecule type" value="Genomic_DNA"/>
</dbReference>
<evidence type="ECO:0000313" key="7">
    <source>
        <dbReference type="Proteomes" id="UP000557717"/>
    </source>
</evidence>
<name>A0A840V929_9BACT</name>
<evidence type="ECO:0000256" key="2">
    <source>
        <dbReference type="ARBA" id="ARBA00023125"/>
    </source>
</evidence>
<dbReference type="GO" id="GO:0003700">
    <property type="term" value="F:DNA-binding transcription factor activity"/>
    <property type="evidence" value="ECO:0007669"/>
    <property type="project" value="TreeGrafter"/>
</dbReference>
<dbReference type="Gene3D" id="1.10.10.60">
    <property type="entry name" value="Homeodomain-like"/>
    <property type="match status" value="1"/>
</dbReference>
<dbReference type="InterPro" id="IPR050109">
    <property type="entry name" value="HTH-type_TetR-like_transc_reg"/>
</dbReference>
<dbReference type="SUPFAM" id="SSF48498">
    <property type="entry name" value="Tetracyclin repressor-like, C-terminal domain"/>
    <property type="match status" value="1"/>
</dbReference>
<keyword evidence="1" id="KW-0805">Transcription regulation</keyword>
<protein>
    <submittedName>
        <fullName evidence="6">TetR/AcrR family transcriptional regulator of autoinduction and epiphytic fitness</fullName>
    </submittedName>
</protein>
<dbReference type="PROSITE" id="PS50977">
    <property type="entry name" value="HTH_TETR_2"/>
    <property type="match status" value="1"/>
</dbReference>
<dbReference type="InterPro" id="IPR039536">
    <property type="entry name" value="TetR_C_Proteobacteria"/>
</dbReference>
<evidence type="ECO:0000256" key="4">
    <source>
        <dbReference type="PROSITE-ProRule" id="PRU00335"/>
    </source>
</evidence>
<feature type="DNA-binding region" description="H-T-H motif" evidence="4">
    <location>
        <begin position="29"/>
        <end position="48"/>
    </location>
</feature>
<evidence type="ECO:0000313" key="6">
    <source>
        <dbReference type="EMBL" id="MBB5350289.1"/>
    </source>
</evidence>
<dbReference type="Pfam" id="PF00440">
    <property type="entry name" value="TetR_N"/>
    <property type="match status" value="1"/>
</dbReference>
<dbReference type="PRINTS" id="PR00455">
    <property type="entry name" value="HTHTETR"/>
</dbReference>
<comment type="caution">
    <text evidence="6">The sequence shown here is derived from an EMBL/GenBank/DDBJ whole genome shotgun (WGS) entry which is preliminary data.</text>
</comment>
<accession>A0A840V929</accession>
<keyword evidence="2 4" id="KW-0238">DNA-binding</keyword>
<dbReference type="InterPro" id="IPR036271">
    <property type="entry name" value="Tet_transcr_reg_TetR-rel_C_sf"/>
</dbReference>
<dbReference type="InterPro" id="IPR009057">
    <property type="entry name" value="Homeodomain-like_sf"/>
</dbReference>
<dbReference type="AlphaFoldDB" id="A0A840V929"/>
<dbReference type="Proteomes" id="UP000557717">
    <property type="component" value="Unassembled WGS sequence"/>
</dbReference>
<dbReference type="PROSITE" id="PS01081">
    <property type="entry name" value="HTH_TETR_1"/>
    <property type="match status" value="1"/>
</dbReference>
<proteinExistence type="predicted"/>
<reference evidence="6 7" key="1">
    <citation type="submission" date="2020-08" db="EMBL/GenBank/DDBJ databases">
        <title>Genomic Encyclopedia of Type Strains, Phase IV (KMG-IV): sequencing the most valuable type-strain genomes for metagenomic binning, comparative biology and taxonomic classification.</title>
        <authorList>
            <person name="Goeker M."/>
        </authorList>
    </citation>
    <scope>NUCLEOTIDE SEQUENCE [LARGE SCALE GENOMIC DNA]</scope>
    <source>
        <strain evidence="6 7">YC6886</strain>
    </source>
</reference>
<dbReference type="SUPFAM" id="SSF46689">
    <property type="entry name" value="Homeodomain-like"/>
    <property type="match status" value="1"/>
</dbReference>
<sequence length="204" mass="22917">MMTQSEKKRAAILAAAVEEFSLSGYAAASMDDIAARAEVSKRTVYNHFESKERLFLKLAEILCEKLIGATSMPYDPSRSVRDQLEDLARRHLDLVGCKGFMNMTRVILPERVRNPELAKGAFDRLRRGETGLGRWMEEAIAAGVIRPGDWRSVTRKFCAMLSEFGFWPQVLGHEPALEPGEREEVVKKVVDLFLVGAMAELDRA</sequence>
<dbReference type="FunFam" id="1.10.10.60:FF:000141">
    <property type="entry name" value="TetR family transcriptional regulator"/>
    <property type="match status" value="1"/>
</dbReference>